<proteinExistence type="predicted"/>
<dbReference type="Proteomes" id="UP000323708">
    <property type="component" value="Unassembled WGS sequence"/>
</dbReference>
<gene>
    <name evidence="2" type="ORF">F0M18_19255</name>
</gene>
<dbReference type="PANTHER" id="PTHR41521">
    <property type="match status" value="1"/>
</dbReference>
<dbReference type="InterPro" id="IPR011008">
    <property type="entry name" value="Dimeric_a/b-barrel"/>
</dbReference>
<evidence type="ECO:0000313" key="3">
    <source>
        <dbReference type="Proteomes" id="UP000323708"/>
    </source>
</evidence>
<evidence type="ECO:0000313" key="2">
    <source>
        <dbReference type="EMBL" id="KAA1188175.1"/>
    </source>
</evidence>
<feature type="domain" description="DUF1330" evidence="1">
    <location>
        <begin position="3"/>
        <end position="95"/>
    </location>
</feature>
<name>A0A5B0WPL0_9GAMM</name>
<dbReference type="Pfam" id="PF07045">
    <property type="entry name" value="DUF1330"/>
    <property type="match status" value="1"/>
</dbReference>
<dbReference type="SUPFAM" id="SSF54909">
    <property type="entry name" value="Dimeric alpha+beta barrel"/>
    <property type="match status" value="1"/>
</dbReference>
<reference evidence="2 3" key="1">
    <citation type="submission" date="2019-09" db="EMBL/GenBank/DDBJ databases">
        <authorList>
            <person name="Chen X.-Y."/>
        </authorList>
    </citation>
    <scope>NUCLEOTIDE SEQUENCE [LARGE SCALE GENOMIC DNA]</scope>
    <source>
        <strain evidence="2 3">NY5</strain>
    </source>
</reference>
<dbReference type="PANTHER" id="PTHR41521:SF4">
    <property type="entry name" value="BLR0684 PROTEIN"/>
    <property type="match status" value="1"/>
</dbReference>
<keyword evidence="3" id="KW-1185">Reference proteome</keyword>
<sequence>MAAYAIVDLDIFDIADYLEYQRQLRPLLEAAGGRYLVRGGEFEVIEGEYRPQRIILVEFPSMEALRDFYESDAYRDLEKQRKACSRAIMVAVRGVEDALALQD</sequence>
<protein>
    <submittedName>
        <fullName evidence="2">DUF1330 domain-containing protein</fullName>
    </submittedName>
</protein>
<evidence type="ECO:0000259" key="1">
    <source>
        <dbReference type="Pfam" id="PF07045"/>
    </source>
</evidence>
<accession>A0A5B0WPL0</accession>
<comment type="caution">
    <text evidence="2">The sequence shown here is derived from an EMBL/GenBank/DDBJ whole genome shotgun (WGS) entry which is preliminary data.</text>
</comment>
<dbReference type="RefSeq" id="WP_149613095.1">
    <property type="nucleotide sequence ID" value="NZ_VTUX01000011.1"/>
</dbReference>
<dbReference type="AlphaFoldDB" id="A0A5B0WPL0"/>
<organism evidence="2 3">
    <name type="scientific">Pseudohalioglobus sediminis</name>
    <dbReference type="NCBI Taxonomy" id="2606449"/>
    <lineage>
        <taxon>Bacteria</taxon>
        <taxon>Pseudomonadati</taxon>
        <taxon>Pseudomonadota</taxon>
        <taxon>Gammaproteobacteria</taxon>
        <taxon>Cellvibrionales</taxon>
        <taxon>Halieaceae</taxon>
        <taxon>Pseudohalioglobus</taxon>
    </lineage>
</organism>
<dbReference type="EMBL" id="VTUX01000011">
    <property type="protein sequence ID" value="KAA1188175.1"/>
    <property type="molecule type" value="Genomic_DNA"/>
</dbReference>
<dbReference type="InterPro" id="IPR010753">
    <property type="entry name" value="DUF1330"/>
</dbReference>
<dbReference type="Gene3D" id="3.30.70.100">
    <property type="match status" value="1"/>
</dbReference>